<protein>
    <submittedName>
        <fullName evidence="1">Uncharacterized protein</fullName>
    </submittedName>
</protein>
<gene>
    <name evidence="1" type="ORF">MAXJ12_13196</name>
</gene>
<dbReference type="EMBL" id="AHAM01000099">
    <property type="protein sequence ID" value="EHK56790.1"/>
    <property type="molecule type" value="Genomic_DNA"/>
</dbReference>
<name>H0HR56_9HYPH</name>
<keyword evidence="2" id="KW-1185">Reference proteome</keyword>
<sequence>MGGDAFYAVFVGVARKMDIAQKIVFLALVLFASEPSQALAVLLGTLF</sequence>
<dbReference type="AlphaFoldDB" id="H0HR56"/>
<evidence type="ECO:0000313" key="2">
    <source>
        <dbReference type="Proteomes" id="UP000003250"/>
    </source>
</evidence>
<reference evidence="1 2" key="1">
    <citation type="journal article" date="2012" name="J. Bacteriol.">
        <title>Draft Genome Sequence of Mesorhizobium alhagi CCNWXJ12-2T, a Novel Salt-Resistant Species Isolated from the Desert of Northwestern China.</title>
        <authorList>
            <person name="Zhou M."/>
            <person name="Chen W."/>
            <person name="Chen H."/>
            <person name="Wei G."/>
        </authorList>
    </citation>
    <scope>NUCLEOTIDE SEQUENCE [LARGE SCALE GENOMIC DNA]</scope>
    <source>
        <strain evidence="1 2">CCNWXJ12-2</strain>
    </source>
</reference>
<dbReference type="Proteomes" id="UP000003250">
    <property type="component" value="Unassembled WGS sequence"/>
</dbReference>
<evidence type="ECO:0000313" key="1">
    <source>
        <dbReference type="EMBL" id="EHK56790.1"/>
    </source>
</evidence>
<accession>H0HR56</accession>
<organism evidence="1 2">
    <name type="scientific">Mesorhizobium alhagi CCNWXJ12-2</name>
    <dbReference type="NCBI Taxonomy" id="1107882"/>
    <lineage>
        <taxon>Bacteria</taxon>
        <taxon>Pseudomonadati</taxon>
        <taxon>Pseudomonadota</taxon>
        <taxon>Alphaproteobacteria</taxon>
        <taxon>Hyphomicrobiales</taxon>
        <taxon>Phyllobacteriaceae</taxon>
        <taxon>Allomesorhizobium</taxon>
    </lineage>
</organism>
<proteinExistence type="predicted"/>